<dbReference type="AlphaFoldDB" id="A0A8B3CTY3"/>
<dbReference type="EMBL" id="QHCS01000002">
    <property type="protein sequence ID" value="RHX86464.1"/>
    <property type="molecule type" value="Genomic_DNA"/>
</dbReference>
<sequence length="60" mass="7256">MYFQDKNLIFKSPFQIAEERIRRPDTVLLFQAYIPKELEKNQMRTSGKSKLKFYITNVIQ</sequence>
<accession>A0A8B3CTY3</accession>
<proteinExistence type="predicted"/>
<dbReference type="Proteomes" id="UP000266669">
    <property type="component" value="Unassembled WGS sequence"/>
</dbReference>
<gene>
    <name evidence="1" type="ORF">DLM78_11660</name>
</gene>
<protein>
    <submittedName>
        <fullName evidence="1">Uncharacterized protein</fullName>
    </submittedName>
</protein>
<name>A0A8B3CTY3_9LEPT</name>
<evidence type="ECO:0000313" key="1">
    <source>
        <dbReference type="EMBL" id="RHX86464.1"/>
    </source>
</evidence>
<comment type="caution">
    <text evidence="1">The sequence shown here is derived from an EMBL/GenBank/DDBJ whole genome shotgun (WGS) entry which is preliminary data.</text>
</comment>
<reference evidence="2" key="1">
    <citation type="submission" date="2018-05" db="EMBL/GenBank/DDBJ databases">
        <title>Leptospira yasudae sp. nov. and Leptospira stimsonii sp. nov., two pathogenic species of the genus Leptospira isolated from environmental sources.</title>
        <authorList>
            <person name="Casanovas-Massana A."/>
            <person name="Hamond C."/>
            <person name="Santos L.A."/>
            <person name="Hacker K.P."/>
            <person name="Balassiano I."/>
            <person name="Medeiros M.A."/>
            <person name="Reis M.G."/>
            <person name="Ko A.I."/>
            <person name="Wunder E.A."/>
        </authorList>
    </citation>
    <scope>NUCLEOTIDE SEQUENCE [LARGE SCALE GENOMIC DNA]</scope>
    <source>
        <strain evidence="2">AMB6-RJ</strain>
    </source>
</reference>
<evidence type="ECO:0000313" key="2">
    <source>
        <dbReference type="Proteomes" id="UP000266669"/>
    </source>
</evidence>
<organism evidence="1 2">
    <name type="scientific">Leptospira stimsonii</name>
    <dbReference type="NCBI Taxonomy" id="2202203"/>
    <lineage>
        <taxon>Bacteria</taxon>
        <taxon>Pseudomonadati</taxon>
        <taxon>Spirochaetota</taxon>
        <taxon>Spirochaetia</taxon>
        <taxon>Leptospirales</taxon>
        <taxon>Leptospiraceae</taxon>
        <taxon>Leptospira</taxon>
    </lineage>
</organism>